<feature type="compositionally biased region" description="Basic residues" evidence="1">
    <location>
        <begin position="15"/>
        <end position="26"/>
    </location>
</feature>
<sequence length="95" mass="11051">MQRPRRIDEAYGTRASRKQNSRHRQRRDNTMYESVMPFAVTVAVENTTTVILTVNKHIYQITQHFIETQGFTNNGNRNITSATQKIALSVKRRVT</sequence>
<proteinExistence type="predicted"/>
<gene>
    <name evidence="2" type="ORF">EVAR_65226_1</name>
</gene>
<comment type="caution">
    <text evidence="2">The sequence shown here is derived from an EMBL/GenBank/DDBJ whole genome shotgun (WGS) entry which is preliminary data.</text>
</comment>
<dbReference type="Proteomes" id="UP000299102">
    <property type="component" value="Unassembled WGS sequence"/>
</dbReference>
<keyword evidence="3" id="KW-1185">Reference proteome</keyword>
<evidence type="ECO:0000256" key="1">
    <source>
        <dbReference type="SAM" id="MobiDB-lite"/>
    </source>
</evidence>
<evidence type="ECO:0000313" key="2">
    <source>
        <dbReference type="EMBL" id="GBP84550.1"/>
    </source>
</evidence>
<dbReference type="EMBL" id="BGZK01001686">
    <property type="protein sequence ID" value="GBP84550.1"/>
    <property type="molecule type" value="Genomic_DNA"/>
</dbReference>
<name>A0A4C1ZA22_EUMVA</name>
<feature type="region of interest" description="Disordered" evidence="1">
    <location>
        <begin position="1"/>
        <end position="28"/>
    </location>
</feature>
<evidence type="ECO:0000313" key="3">
    <source>
        <dbReference type="Proteomes" id="UP000299102"/>
    </source>
</evidence>
<protein>
    <submittedName>
        <fullName evidence="2">Uncharacterized protein</fullName>
    </submittedName>
</protein>
<dbReference type="AlphaFoldDB" id="A0A4C1ZA22"/>
<accession>A0A4C1ZA22</accession>
<organism evidence="2 3">
    <name type="scientific">Eumeta variegata</name>
    <name type="common">Bagworm moth</name>
    <name type="synonym">Eumeta japonica</name>
    <dbReference type="NCBI Taxonomy" id="151549"/>
    <lineage>
        <taxon>Eukaryota</taxon>
        <taxon>Metazoa</taxon>
        <taxon>Ecdysozoa</taxon>
        <taxon>Arthropoda</taxon>
        <taxon>Hexapoda</taxon>
        <taxon>Insecta</taxon>
        <taxon>Pterygota</taxon>
        <taxon>Neoptera</taxon>
        <taxon>Endopterygota</taxon>
        <taxon>Lepidoptera</taxon>
        <taxon>Glossata</taxon>
        <taxon>Ditrysia</taxon>
        <taxon>Tineoidea</taxon>
        <taxon>Psychidae</taxon>
        <taxon>Oiketicinae</taxon>
        <taxon>Eumeta</taxon>
    </lineage>
</organism>
<reference evidence="2 3" key="1">
    <citation type="journal article" date="2019" name="Commun. Biol.">
        <title>The bagworm genome reveals a unique fibroin gene that provides high tensile strength.</title>
        <authorList>
            <person name="Kono N."/>
            <person name="Nakamura H."/>
            <person name="Ohtoshi R."/>
            <person name="Tomita M."/>
            <person name="Numata K."/>
            <person name="Arakawa K."/>
        </authorList>
    </citation>
    <scope>NUCLEOTIDE SEQUENCE [LARGE SCALE GENOMIC DNA]</scope>
</reference>
<feature type="compositionally biased region" description="Basic and acidic residues" evidence="1">
    <location>
        <begin position="1"/>
        <end position="11"/>
    </location>
</feature>